<gene>
    <name evidence="1" type="ORF">EG349_06575</name>
</gene>
<name>A0AAD0YBU1_9FLAO</name>
<proteinExistence type="predicted"/>
<dbReference type="Gene3D" id="3.40.50.2000">
    <property type="entry name" value="Glycogen Phosphorylase B"/>
    <property type="match status" value="1"/>
</dbReference>
<evidence type="ECO:0000313" key="1">
    <source>
        <dbReference type="EMBL" id="AZA86475.1"/>
    </source>
</evidence>
<protein>
    <submittedName>
        <fullName evidence="1">Uncharacterized protein</fullName>
    </submittedName>
</protein>
<organism evidence="1 2">
    <name type="scientific">Chryseobacterium shandongense</name>
    <dbReference type="NCBI Taxonomy" id="1493872"/>
    <lineage>
        <taxon>Bacteria</taxon>
        <taxon>Pseudomonadati</taxon>
        <taxon>Bacteroidota</taxon>
        <taxon>Flavobacteriia</taxon>
        <taxon>Flavobacteriales</taxon>
        <taxon>Weeksellaceae</taxon>
        <taxon>Chryseobacterium group</taxon>
        <taxon>Chryseobacterium</taxon>
    </lineage>
</organism>
<dbReference type="AlphaFoldDB" id="A0AAD0YBU1"/>
<reference evidence="1 2" key="1">
    <citation type="submission" date="2018-11" db="EMBL/GenBank/DDBJ databases">
        <title>Proposal to divide the Flavobacteriaceae and reorganize its genera based on Amino Acid Identity values calculated from whole genome sequences.</title>
        <authorList>
            <person name="Nicholson A.C."/>
            <person name="Gulvik C.A."/>
            <person name="Whitney A.M."/>
            <person name="Humrighouse B.W."/>
            <person name="Bell M."/>
            <person name="Holmes B."/>
            <person name="Steigerwalt A.G."/>
            <person name="Villarma A."/>
            <person name="Sheth M."/>
            <person name="Batra D."/>
            <person name="Pryor J."/>
            <person name="Bernardet J.-F."/>
            <person name="Hugo C."/>
            <person name="Kampfer P."/>
            <person name="Newman J."/>
            <person name="McQuiston J.R."/>
        </authorList>
    </citation>
    <scope>NUCLEOTIDE SEQUENCE [LARGE SCALE GENOMIC DNA]</scope>
    <source>
        <strain evidence="1 2">G0207</strain>
    </source>
</reference>
<dbReference type="SUPFAM" id="SSF53756">
    <property type="entry name" value="UDP-Glycosyltransferase/glycogen phosphorylase"/>
    <property type="match status" value="1"/>
</dbReference>
<dbReference type="EMBL" id="CP033915">
    <property type="protein sequence ID" value="AZA86475.1"/>
    <property type="molecule type" value="Genomic_DNA"/>
</dbReference>
<dbReference type="Proteomes" id="UP000274073">
    <property type="component" value="Chromosome"/>
</dbReference>
<sequence length="136" mass="15841">MITTCDHPVNEKYKQEVFYNKLLPLNYICGISNLVIHQCGSGMYHYPIMNRVPSLTVGTQCYDREDVALRLQELGVSAHIPHPDDNADYWNIFLDMVDKFEKNTLINYKMMDQLRTEIEETMSGFKIEKVIEYALA</sequence>
<evidence type="ECO:0000313" key="2">
    <source>
        <dbReference type="Proteomes" id="UP000274073"/>
    </source>
</evidence>
<dbReference type="RefSeq" id="WP_123854067.1">
    <property type="nucleotide sequence ID" value="NZ_CP033915.1"/>
</dbReference>
<accession>A0AAD0YBU1</accession>